<gene>
    <name evidence="6" type="ORF">IW15_05440</name>
</gene>
<evidence type="ECO:0000256" key="1">
    <source>
        <dbReference type="ARBA" id="ARBA00023015"/>
    </source>
</evidence>
<comment type="caution">
    <text evidence="6">The sequence shown here is derived from an EMBL/GenBank/DDBJ whole genome shotgun (WGS) entry which is preliminary data.</text>
</comment>
<dbReference type="Pfam" id="PF12833">
    <property type="entry name" value="HTH_18"/>
    <property type="match status" value="1"/>
</dbReference>
<dbReference type="eggNOG" id="COG2207">
    <property type="taxonomic scope" value="Bacteria"/>
</dbReference>
<accession>A0A086A979</accession>
<feature type="coiled-coil region" evidence="4">
    <location>
        <begin position="9"/>
        <end position="46"/>
    </location>
</feature>
<dbReference type="SMART" id="SM00342">
    <property type="entry name" value="HTH_ARAC"/>
    <property type="match status" value="1"/>
</dbReference>
<evidence type="ECO:0000313" key="6">
    <source>
        <dbReference type="EMBL" id="KFF13243.1"/>
    </source>
</evidence>
<dbReference type="GO" id="GO:0003700">
    <property type="term" value="F:DNA-binding transcription factor activity"/>
    <property type="evidence" value="ECO:0007669"/>
    <property type="project" value="InterPro"/>
</dbReference>
<evidence type="ECO:0000256" key="4">
    <source>
        <dbReference type="SAM" id="Coils"/>
    </source>
</evidence>
<dbReference type="InterPro" id="IPR018060">
    <property type="entry name" value="HTH_AraC"/>
</dbReference>
<keyword evidence="2" id="KW-0238">DNA-binding</keyword>
<evidence type="ECO:0000259" key="5">
    <source>
        <dbReference type="PROSITE" id="PS01124"/>
    </source>
</evidence>
<dbReference type="SUPFAM" id="SSF46689">
    <property type="entry name" value="Homeodomain-like"/>
    <property type="match status" value="1"/>
</dbReference>
<feature type="domain" description="HTH araC/xylS-type" evidence="5">
    <location>
        <begin position="53"/>
        <end position="157"/>
    </location>
</feature>
<dbReference type="PANTHER" id="PTHR43280:SF2">
    <property type="entry name" value="HTH-TYPE TRANSCRIPTIONAL REGULATOR EXSA"/>
    <property type="match status" value="1"/>
</dbReference>
<dbReference type="Gene3D" id="1.10.10.60">
    <property type="entry name" value="Homeodomain-like"/>
    <property type="match status" value="1"/>
</dbReference>
<sequence>MVIHYFNSFSKIENQAAALIENNNNVRDNKEEKEDINKDENFYENEKYKVLYQEIIEYFEKSKPYKNFDFNIQSLAKALQTNTSYISRAINIKNEKGFKGLLNYYRIEQVKKDFLNNHQKKYTIKHIYTDAGFSHQASFNRTFKELEGMTPNEFIKNIKRKNKL</sequence>
<dbReference type="GO" id="GO:0043565">
    <property type="term" value="F:sequence-specific DNA binding"/>
    <property type="evidence" value="ECO:0007669"/>
    <property type="project" value="InterPro"/>
</dbReference>
<organism evidence="6 7">
    <name type="scientific">Chryseobacterium soli</name>
    <dbReference type="NCBI Taxonomy" id="445961"/>
    <lineage>
        <taxon>Bacteria</taxon>
        <taxon>Pseudomonadati</taxon>
        <taxon>Bacteroidota</taxon>
        <taxon>Flavobacteriia</taxon>
        <taxon>Flavobacteriales</taxon>
        <taxon>Weeksellaceae</taxon>
        <taxon>Chryseobacterium group</taxon>
        <taxon>Chryseobacterium</taxon>
    </lineage>
</organism>
<dbReference type="EMBL" id="JPRH01000002">
    <property type="protein sequence ID" value="KFF13243.1"/>
    <property type="molecule type" value="Genomic_DNA"/>
</dbReference>
<reference evidence="6 7" key="1">
    <citation type="submission" date="2014-07" db="EMBL/GenBank/DDBJ databases">
        <title>Genome of Chryseobacterium soli DSM 19298.</title>
        <authorList>
            <person name="Stropko S.J."/>
            <person name="Pipes S.E."/>
            <person name="Newman J."/>
        </authorList>
    </citation>
    <scope>NUCLEOTIDE SEQUENCE [LARGE SCALE GENOMIC DNA]</scope>
    <source>
        <strain evidence="6 7">DSM 19298</strain>
    </source>
</reference>
<dbReference type="Proteomes" id="UP000028705">
    <property type="component" value="Unassembled WGS sequence"/>
</dbReference>
<dbReference type="OrthoDB" id="1420897at2"/>
<dbReference type="AlphaFoldDB" id="A0A086A979"/>
<dbReference type="InterPro" id="IPR009057">
    <property type="entry name" value="Homeodomain-like_sf"/>
</dbReference>
<proteinExistence type="predicted"/>
<evidence type="ECO:0000313" key="7">
    <source>
        <dbReference type="Proteomes" id="UP000028705"/>
    </source>
</evidence>
<keyword evidence="1" id="KW-0805">Transcription regulation</keyword>
<dbReference type="PROSITE" id="PS01124">
    <property type="entry name" value="HTH_ARAC_FAMILY_2"/>
    <property type="match status" value="1"/>
</dbReference>
<keyword evidence="7" id="KW-1185">Reference proteome</keyword>
<name>A0A086A979_9FLAO</name>
<dbReference type="PANTHER" id="PTHR43280">
    <property type="entry name" value="ARAC-FAMILY TRANSCRIPTIONAL REGULATOR"/>
    <property type="match status" value="1"/>
</dbReference>
<evidence type="ECO:0000256" key="2">
    <source>
        <dbReference type="ARBA" id="ARBA00023125"/>
    </source>
</evidence>
<dbReference type="STRING" id="445961.IW15_05440"/>
<keyword evidence="3" id="KW-0804">Transcription</keyword>
<dbReference type="RefSeq" id="WP_034709891.1">
    <property type="nucleotide sequence ID" value="NZ_JPRH01000002.1"/>
</dbReference>
<protein>
    <recommendedName>
        <fullName evidence="5">HTH araC/xylS-type domain-containing protein</fullName>
    </recommendedName>
</protein>
<evidence type="ECO:0000256" key="3">
    <source>
        <dbReference type="ARBA" id="ARBA00023163"/>
    </source>
</evidence>
<keyword evidence="4" id="KW-0175">Coiled coil</keyword>